<keyword evidence="3" id="KW-1185">Reference proteome</keyword>
<dbReference type="EMBL" id="BAAAFH010000003">
    <property type="protein sequence ID" value="GAA0874435.1"/>
    <property type="molecule type" value="Genomic_DNA"/>
</dbReference>
<gene>
    <name evidence="2" type="ORF">GCM10009118_08430</name>
</gene>
<evidence type="ECO:0000256" key="1">
    <source>
        <dbReference type="SAM" id="Phobius"/>
    </source>
</evidence>
<dbReference type="Proteomes" id="UP001501126">
    <property type="component" value="Unassembled WGS sequence"/>
</dbReference>
<keyword evidence="1" id="KW-1133">Transmembrane helix</keyword>
<feature type="transmembrane region" description="Helical" evidence="1">
    <location>
        <begin position="12"/>
        <end position="29"/>
    </location>
</feature>
<evidence type="ECO:0000313" key="2">
    <source>
        <dbReference type="EMBL" id="GAA0874435.1"/>
    </source>
</evidence>
<sequence>MNRYNKIMEKFWLLIGIAMLLFITVLGFKEGFDRWAPYYVFPGIAFFAWIIRSFMRKRMEKHIEFLEQQKNKEEQ</sequence>
<reference evidence="3" key="1">
    <citation type="journal article" date="2019" name="Int. J. Syst. Evol. Microbiol.">
        <title>The Global Catalogue of Microorganisms (GCM) 10K type strain sequencing project: providing services to taxonomists for standard genome sequencing and annotation.</title>
        <authorList>
            <consortium name="The Broad Institute Genomics Platform"/>
            <consortium name="The Broad Institute Genome Sequencing Center for Infectious Disease"/>
            <person name="Wu L."/>
            <person name="Ma J."/>
        </authorList>
    </citation>
    <scope>NUCLEOTIDE SEQUENCE [LARGE SCALE GENOMIC DNA]</scope>
    <source>
        <strain evidence="3">JCM 16083</strain>
    </source>
</reference>
<feature type="transmembrane region" description="Helical" evidence="1">
    <location>
        <begin position="35"/>
        <end position="55"/>
    </location>
</feature>
<evidence type="ECO:0008006" key="4">
    <source>
        <dbReference type="Google" id="ProtNLM"/>
    </source>
</evidence>
<evidence type="ECO:0000313" key="3">
    <source>
        <dbReference type="Proteomes" id="UP001501126"/>
    </source>
</evidence>
<protein>
    <recommendedName>
        <fullName evidence="4">2TM domain-containing protein</fullName>
    </recommendedName>
</protein>
<keyword evidence="1" id="KW-0472">Membrane</keyword>
<keyword evidence="1" id="KW-0812">Transmembrane</keyword>
<organism evidence="2 3">
    <name type="scientific">Wandonia haliotis</name>
    <dbReference type="NCBI Taxonomy" id="574963"/>
    <lineage>
        <taxon>Bacteria</taxon>
        <taxon>Pseudomonadati</taxon>
        <taxon>Bacteroidota</taxon>
        <taxon>Flavobacteriia</taxon>
        <taxon>Flavobacteriales</taxon>
        <taxon>Crocinitomicaceae</taxon>
        <taxon>Wandonia</taxon>
    </lineage>
</organism>
<proteinExistence type="predicted"/>
<accession>A0ABP3XYN3</accession>
<comment type="caution">
    <text evidence="2">The sequence shown here is derived from an EMBL/GenBank/DDBJ whole genome shotgun (WGS) entry which is preliminary data.</text>
</comment>
<name>A0ABP3XYN3_9FLAO</name>